<dbReference type="PROSITE" id="PS52050">
    <property type="entry name" value="WYL"/>
    <property type="match status" value="1"/>
</dbReference>
<name>A0ABW2QLD7_9BURK</name>
<evidence type="ECO:0000313" key="4">
    <source>
        <dbReference type="Proteomes" id="UP001596501"/>
    </source>
</evidence>
<keyword evidence="4" id="KW-1185">Reference proteome</keyword>
<dbReference type="PANTHER" id="PTHR34580">
    <property type="match status" value="1"/>
</dbReference>
<comment type="caution">
    <text evidence="3">The sequence shown here is derived from an EMBL/GenBank/DDBJ whole genome shotgun (WGS) entry which is preliminary data.</text>
</comment>
<reference evidence="4" key="1">
    <citation type="journal article" date="2019" name="Int. J. Syst. Evol. Microbiol.">
        <title>The Global Catalogue of Microorganisms (GCM) 10K type strain sequencing project: providing services to taxonomists for standard genome sequencing and annotation.</title>
        <authorList>
            <consortium name="The Broad Institute Genomics Platform"/>
            <consortium name="The Broad Institute Genome Sequencing Center for Infectious Disease"/>
            <person name="Wu L."/>
            <person name="Ma J."/>
        </authorList>
    </citation>
    <scope>NUCLEOTIDE SEQUENCE [LARGE SCALE GENOMIC DNA]</scope>
    <source>
        <strain evidence="4">CGMCC 1.12371</strain>
    </source>
</reference>
<sequence length="301" mass="34361">MSKGSHDTIAYRLAQILVKLNQGEKLDPTELAEEFGVNLRTIQRDLRVRFAYLPLLKTNGRYHLEPAFLGKLSRKDVENFAALAGIRGLFPSLSDEFLRDLLDSRVQQAWLVKGHNYEDLSGKEGLFRELEHAILNAKRIHFSLRHAPNNKAYHDAEPYRLVNNKGVWYLAAMDAGKLKTFSLSKIEKLQVSDANFTPDQAIHEQLASDDGIWVSDKKLEVSLKVDREVAGYFKRRKLIANQVIRKELSDGSLLISASVGHINQVLPVVRYWIPYIRVISPPKVQDELEDSLRDYLTRQAS</sequence>
<dbReference type="RefSeq" id="WP_382223173.1">
    <property type="nucleotide sequence ID" value="NZ_JBHTCA010000006.1"/>
</dbReference>
<dbReference type="InterPro" id="IPR051534">
    <property type="entry name" value="CBASS_pafABC_assoc_protein"/>
</dbReference>
<gene>
    <name evidence="3" type="ORF">ACFQPB_11355</name>
</gene>
<protein>
    <submittedName>
        <fullName evidence="3">Helix-turn-helix transcriptional regulator</fullName>
    </submittedName>
</protein>
<dbReference type="PANTHER" id="PTHR34580:SF1">
    <property type="entry name" value="PROTEIN PAFC"/>
    <property type="match status" value="1"/>
</dbReference>
<feature type="domain" description="WCX" evidence="2">
    <location>
        <begin position="218"/>
        <end position="295"/>
    </location>
</feature>
<dbReference type="InterPro" id="IPR057727">
    <property type="entry name" value="WCX_dom"/>
</dbReference>
<evidence type="ECO:0000259" key="1">
    <source>
        <dbReference type="Pfam" id="PF13280"/>
    </source>
</evidence>
<dbReference type="Pfam" id="PF25583">
    <property type="entry name" value="WCX"/>
    <property type="match status" value="1"/>
</dbReference>
<accession>A0ABW2QLD7</accession>
<evidence type="ECO:0000313" key="3">
    <source>
        <dbReference type="EMBL" id="MFC7409457.1"/>
    </source>
</evidence>
<proteinExistence type="predicted"/>
<feature type="domain" description="WYL" evidence="1">
    <location>
        <begin position="126"/>
        <end position="191"/>
    </location>
</feature>
<dbReference type="Pfam" id="PF13280">
    <property type="entry name" value="WYL"/>
    <property type="match status" value="1"/>
</dbReference>
<organism evidence="3 4">
    <name type="scientific">Hydrogenophaga atypica</name>
    <dbReference type="NCBI Taxonomy" id="249409"/>
    <lineage>
        <taxon>Bacteria</taxon>
        <taxon>Pseudomonadati</taxon>
        <taxon>Pseudomonadota</taxon>
        <taxon>Betaproteobacteria</taxon>
        <taxon>Burkholderiales</taxon>
        <taxon>Comamonadaceae</taxon>
        <taxon>Hydrogenophaga</taxon>
    </lineage>
</organism>
<dbReference type="EMBL" id="JBHTCA010000006">
    <property type="protein sequence ID" value="MFC7409457.1"/>
    <property type="molecule type" value="Genomic_DNA"/>
</dbReference>
<dbReference type="InterPro" id="IPR026881">
    <property type="entry name" value="WYL_dom"/>
</dbReference>
<evidence type="ECO:0000259" key="2">
    <source>
        <dbReference type="Pfam" id="PF25583"/>
    </source>
</evidence>
<dbReference type="Proteomes" id="UP001596501">
    <property type="component" value="Unassembled WGS sequence"/>
</dbReference>